<proteinExistence type="predicted"/>
<organism evidence="1">
    <name type="scientific">Rhipicephalus zambeziensis</name>
    <dbReference type="NCBI Taxonomy" id="60191"/>
    <lineage>
        <taxon>Eukaryota</taxon>
        <taxon>Metazoa</taxon>
        <taxon>Ecdysozoa</taxon>
        <taxon>Arthropoda</taxon>
        <taxon>Chelicerata</taxon>
        <taxon>Arachnida</taxon>
        <taxon>Acari</taxon>
        <taxon>Parasitiformes</taxon>
        <taxon>Ixodida</taxon>
        <taxon>Ixodoidea</taxon>
        <taxon>Ixodidae</taxon>
        <taxon>Rhipicephalinae</taxon>
        <taxon>Rhipicephalus</taxon>
        <taxon>Rhipicephalus</taxon>
    </lineage>
</organism>
<dbReference type="EMBL" id="GFPF01003490">
    <property type="protein sequence ID" value="MAA14636.1"/>
    <property type="molecule type" value="Transcribed_RNA"/>
</dbReference>
<evidence type="ECO:0000313" key="1">
    <source>
        <dbReference type="EMBL" id="MAA14636.1"/>
    </source>
</evidence>
<protein>
    <submittedName>
        <fullName evidence="1">Uncharacterized protein</fullName>
    </submittedName>
</protein>
<sequence>MSAVDILHMIYIRMFTGIDPAGYLTREILCQCPVKIVSCMKTVPKVFFFERNVTKTEQRVPKLFLFERIIFGALTLKYVWCIKTACISLLSFSLCTSSISRSSSS</sequence>
<dbReference type="AlphaFoldDB" id="A0A224YAE5"/>
<reference evidence="1" key="1">
    <citation type="journal article" date="2017" name="Parasit. Vectors">
        <title>Sialotranscriptomics of Rhipicephalus zambeziensis reveals intricate expression profiles of secretory proteins and suggests tight temporal transcriptional regulation during blood-feeding.</title>
        <authorList>
            <person name="de Castro M.H."/>
            <person name="de Klerk D."/>
            <person name="Pienaar R."/>
            <person name="Rees D.J.G."/>
            <person name="Mans B.J."/>
        </authorList>
    </citation>
    <scope>NUCLEOTIDE SEQUENCE</scope>
    <source>
        <tissue evidence="1">Salivary glands</tissue>
    </source>
</reference>
<accession>A0A224YAE5</accession>
<name>A0A224YAE5_9ACAR</name>